<dbReference type="SMART" id="SM00614">
    <property type="entry name" value="ZnF_BED"/>
    <property type="match status" value="1"/>
</dbReference>
<reference evidence="11" key="1">
    <citation type="submission" date="2025-08" db="UniProtKB">
        <authorList>
            <consortium name="RefSeq"/>
        </authorList>
    </citation>
    <scope>IDENTIFICATION</scope>
</reference>
<dbReference type="PANTHER" id="PTHR46481:SF10">
    <property type="entry name" value="ZINC FINGER BED DOMAIN-CONTAINING PROTEIN 39"/>
    <property type="match status" value="1"/>
</dbReference>
<protein>
    <submittedName>
        <fullName evidence="11">Zinc finger BED domain-containing protein 4-like</fullName>
    </submittedName>
</protein>
<dbReference type="Pfam" id="PF02892">
    <property type="entry name" value="zf-BED"/>
    <property type="match status" value="1"/>
</dbReference>
<dbReference type="InterPro" id="IPR003656">
    <property type="entry name" value="Znf_BED"/>
</dbReference>
<comment type="subcellular location">
    <subcellularLocation>
        <location evidence="1">Nucleus</location>
    </subcellularLocation>
</comment>
<keyword evidence="3 8" id="KW-0863">Zinc-finger</keyword>
<evidence type="ECO:0000256" key="7">
    <source>
        <dbReference type="ARBA" id="ARBA00023242"/>
    </source>
</evidence>
<dbReference type="SUPFAM" id="SSF57667">
    <property type="entry name" value="beta-beta-alpha zinc fingers"/>
    <property type="match status" value="1"/>
</dbReference>
<dbReference type="PROSITE" id="PS50808">
    <property type="entry name" value="ZF_BED"/>
    <property type="match status" value="1"/>
</dbReference>
<organism evidence="10 11">
    <name type="scientific">Hydra vulgaris</name>
    <name type="common">Hydra</name>
    <name type="synonym">Hydra attenuata</name>
    <dbReference type="NCBI Taxonomy" id="6087"/>
    <lineage>
        <taxon>Eukaryota</taxon>
        <taxon>Metazoa</taxon>
        <taxon>Cnidaria</taxon>
        <taxon>Hydrozoa</taxon>
        <taxon>Hydroidolina</taxon>
        <taxon>Anthoathecata</taxon>
        <taxon>Aplanulata</taxon>
        <taxon>Hydridae</taxon>
        <taxon>Hydra</taxon>
    </lineage>
</organism>
<evidence type="ECO:0000256" key="8">
    <source>
        <dbReference type="PROSITE-ProRule" id="PRU00027"/>
    </source>
</evidence>
<evidence type="ECO:0000313" key="11">
    <source>
        <dbReference type="RefSeq" id="XP_065667746.1"/>
    </source>
</evidence>
<evidence type="ECO:0000313" key="10">
    <source>
        <dbReference type="Proteomes" id="UP001652625"/>
    </source>
</evidence>
<name>A0ABM4D0K7_HYDVU</name>
<evidence type="ECO:0000256" key="6">
    <source>
        <dbReference type="ARBA" id="ARBA00023163"/>
    </source>
</evidence>
<evidence type="ECO:0000256" key="5">
    <source>
        <dbReference type="ARBA" id="ARBA00023015"/>
    </source>
</evidence>
<evidence type="ECO:0000259" key="9">
    <source>
        <dbReference type="PROSITE" id="PS50808"/>
    </source>
</evidence>
<proteinExistence type="predicted"/>
<dbReference type="SUPFAM" id="SSF53098">
    <property type="entry name" value="Ribonuclease H-like"/>
    <property type="match status" value="1"/>
</dbReference>
<evidence type="ECO:0000256" key="3">
    <source>
        <dbReference type="ARBA" id="ARBA00022771"/>
    </source>
</evidence>
<feature type="domain" description="BED-type" evidence="9">
    <location>
        <begin position="1"/>
        <end position="60"/>
    </location>
</feature>
<evidence type="ECO:0000256" key="2">
    <source>
        <dbReference type="ARBA" id="ARBA00022723"/>
    </source>
</evidence>
<accession>A0ABM4D0K7</accession>
<dbReference type="InterPro" id="IPR036236">
    <property type="entry name" value="Znf_C2H2_sf"/>
</dbReference>
<keyword evidence="5" id="KW-0805">Transcription regulation</keyword>
<gene>
    <name evidence="11" type="primary">LOC136088031</name>
</gene>
<keyword evidence="4" id="KW-0862">Zinc</keyword>
<sequence>MRSFIWSLYKINDASDAYATCNICKKTIKRGTKEAGQKCFSTTPLHNHIKINHPKEYRKERNKSEQKRTAQLTPAVFSTGTTESGEIACETSKQTSINEYLKSKKVWNINDSRSQAIHRKIGLMMALDNQPFTLVEDTGFNNLINHLEPRYSLPSRIYFSQTITPQLYMELKNKISIKLKKANHISFSSDIWTCPISHESFISLSGHCIDKDFNRIDVVLHASHFSESHTGVNISEKLESMWNSWKIQVERRHLLVRDGATNMVKGSNLAKIPSIHCTIHLLQLVVSDSIMSENIVIDVFAKCRRLVTHFNHSSLACSNFKKIQQQQKLANLCLVQDVPTRWNSTYLMLERLNKLKIPVQLYLAERSDLMTFSTFEWTLISSIIKLLKHFFQLTQEMSSEITTLSSVIPNICTLNKYMSEYQVDLSIQKTQSQLKTSLKNRFFAEANDVKSLHITKNRCYVMATSIDPRYKFSFFDDDTKKQAKYWLINDVLSFEKTIVCSEEVDFHVNESPQLKFSVNTEKEEDSLESCFKEIINATSEKTIHSKKGKVEKKSNEILLEKK</sequence>
<dbReference type="GeneID" id="136088031"/>
<dbReference type="SUPFAM" id="SSF140996">
    <property type="entry name" value="Hermes dimerisation domain"/>
    <property type="match status" value="1"/>
</dbReference>
<dbReference type="InterPro" id="IPR012337">
    <property type="entry name" value="RNaseH-like_sf"/>
</dbReference>
<evidence type="ECO:0000256" key="4">
    <source>
        <dbReference type="ARBA" id="ARBA00022833"/>
    </source>
</evidence>
<dbReference type="PANTHER" id="PTHR46481">
    <property type="entry name" value="ZINC FINGER BED DOMAIN-CONTAINING PROTEIN 4"/>
    <property type="match status" value="1"/>
</dbReference>
<dbReference type="RefSeq" id="XP_065667746.1">
    <property type="nucleotide sequence ID" value="XM_065811674.1"/>
</dbReference>
<keyword evidence="6" id="KW-0804">Transcription</keyword>
<keyword evidence="10" id="KW-1185">Reference proteome</keyword>
<dbReference type="Proteomes" id="UP001652625">
    <property type="component" value="Chromosome 12"/>
</dbReference>
<keyword evidence="2" id="KW-0479">Metal-binding</keyword>
<evidence type="ECO:0000256" key="1">
    <source>
        <dbReference type="ARBA" id="ARBA00004123"/>
    </source>
</evidence>
<dbReference type="InterPro" id="IPR052035">
    <property type="entry name" value="ZnF_BED_domain_contain"/>
</dbReference>
<keyword evidence="7" id="KW-0539">Nucleus</keyword>